<feature type="transmembrane region" description="Helical" evidence="8">
    <location>
        <begin position="353"/>
        <end position="375"/>
    </location>
</feature>
<keyword evidence="6 8" id="KW-1133">Transmembrane helix</keyword>
<evidence type="ECO:0000313" key="11">
    <source>
        <dbReference type="Proteomes" id="UP000262073"/>
    </source>
</evidence>
<feature type="transmembrane region" description="Helical" evidence="8">
    <location>
        <begin position="214"/>
        <end position="241"/>
    </location>
</feature>
<dbReference type="CDD" id="cd17320">
    <property type="entry name" value="MFS_MdfA_MDR_like"/>
    <property type="match status" value="1"/>
</dbReference>
<dbReference type="RefSeq" id="WP_117314915.1">
    <property type="nucleotide sequence ID" value="NZ_CP031769.1"/>
</dbReference>
<feature type="transmembrane region" description="Helical" evidence="8">
    <location>
        <begin position="114"/>
        <end position="135"/>
    </location>
</feature>
<accession>A0A346NHD9</accession>
<dbReference type="AlphaFoldDB" id="A0A346NHD9"/>
<dbReference type="InterPro" id="IPR011701">
    <property type="entry name" value="MFS"/>
</dbReference>
<feature type="transmembrane region" description="Helical" evidence="8">
    <location>
        <begin position="175"/>
        <end position="194"/>
    </location>
</feature>
<dbReference type="SUPFAM" id="SSF103473">
    <property type="entry name" value="MFS general substrate transporter"/>
    <property type="match status" value="1"/>
</dbReference>
<keyword evidence="7 8" id="KW-0472">Membrane</keyword>
<protein>
    <recommendedName>
        <fullName evidence="8">Bcr/CflA family efflux transporter</fullName>
    </recommendedName>
</protein>
<evidence type="ECO:0000256" key="3">
    <source>
        <dbReference type="ARBA" id="ARBA00022448"/>
    </source>
</evidence>
<dbReference type="InterPro" id="IPR020846">
    <property type="entry name" value="MFS_dom"/>
</dbReference>
<evidence type="ECO:0000313" key="10">
    <source>
        <dbReference type="EMBL" id="AXR04946.1"/>
    </source>
</evidence>
<feature type="transmembrane region" description="Helical" evidence="8">
    <location>
        <begin position="19"/>
        <end position="37"/>
    </location>
</feature>
<keyword evidence="5 8" id="KW-0812">Transmembrane</keyword>
<sequence>MANPVTSGTTTKATPTLNLYEFVALMAMMTSLVALSIDSMLPALSQIGQALQAKDDHEAHLIVSIFFAGMAFGQLFFGPYSDARGRRETILVGLCVFGVGTLVCMQAQDMNTMLAGRLIQAFGVSGPRIAAMAIIRDLYVGDAMARVMSFIMMVFILVPMLAPVVGQAVLYFFSWQHIFTLFLVVAFIAGSWFFSRQPETLPATRRAAFSWRQFWRSSGFILTHMSVMGYTLAMGCIFGAFLAYLSASQTIFQEFYHTGELFPYIFATLAFSIGLASFFNGTMVVKLGMTRLIRVALIGVIVFALVFNAILWFYKGLPPLAVTISVMFCGFFFVGILFGNLNAMAMEPLGDMAGLGAAIIGSLSSMIAVPVALFIDSFLTSTLTPIGIGFLVFFVLAAVAVKTGERSRQAHGDSLTAEG</sequence>
<evidence type="ECO:0000256" key="4">
    <source>
        <dbReference type="ARBA" id="ARBA00022475"/>
    </source>
</evidence>
<dbReference type="Pfam" id="PF07690">
    <property type="entry name" value="MFS_1"/>
    <property type="match status" value="1"/>
</dbReference>
<dbReference type="GO" id="GO:0005886">
    <property type="term" value="C:plasma membrane"/>
    <property type="evidence" value="ECO:0007669"/>
    <property type="project" value="UniProtKB-SubCell"/>
</dbReference>
<dbReference type="Proteomes" id="UP000262073">
    <property type="component" value="Chromosome"/>
</dbReference>
<feature type="domain" description="Major facilitator superfamily (MFS) profile" evidence="9">
    <location>
        <begin position="22"/>
        <end position="409"/>
    </location>
</feature>
<feature type="transmembrane region" description="Helical" evidence="8">
    <location>
        <begin position="147"/>
        <end position="169"/>
    </location>
</feature>
<dbReference type="GO" id="GO:0042910">
    <property type="term" value="F:xenobiotic transmembrane transporter activity"/>
    <property type="evidence" value="ECO:0007669"/>
    <property type="project" value="InterPro"/>
</dbReference>
<evidence type="ECO:0000256" key="6">
    <source>
        <dbReference type="ARBA" id="ARBA00022989"/>
    </source>
</evidence>
<dbReference type="KEGG" id="salm:D0Y50_00320"/>
<feature type="transmembrane region" description="Helical" evidence="8">
    <location>
        <begin position="292"/>
        <end position="314"/>
    </location>
</feature>
<dbReference type="Gene3D" id="1.20.1720.10">
    <property type="entry name" value="Multidrug resistance protein D"/>
    <property type="match status" value="1"/>
</dbReference>
<keyword evidence="8" id="KW-0997">Cell inner membrane</keyword>
<reference evidence="10 11" key="1">
    <citation type="submission" date="2018-08" db="EMBL/GenBank/DDBJ databases">
        <title>Salinimonas sediminis sp. nov., a piezophilic bacterium isolated from a deep-sea sediment sample from the New Britain Trench.</title>
        <authorList>
            <person name="Cao J."/>
        </authorList>
    </citation>
    <scope>NUCLEOTIDE SEQUENCE [LARGE SCALE GENOMIC DNA]</scope>
    <source>
        <strain evidence="10 11">N102</strain>
    </source>
</reference>
<gene>
    <name evidence="10" type="ORF">D0Y50_00320</name>
</gene>
<dbReference type="GO" id="GO:1990961">
    <property type="term" value="P:xenobiotic detoxification by transmembrane export across the plasma membrane"/>
    <property type="evidence" value="ECO:0007669"/>
    <property type="project" value="InterPro"/>
</dbReference>
<evidence type="ECO:0000256" key="5">
    <source>
        <dbReference type="ARBA" id="ARBA00022692"/>
    </source>
</evidence>
<keyword evidence="4" id="KW-1003">Cell membrane</keyword>
<proteinExistence type="inferred from homology"/>
<comment type="similarity">
    <text evidence="2 8">Belongs to the major facilitator superfamily. Bcr/CmlA family.</text>
</comment>
<keyword evidence="3 8" id="KW-0813">Transport</keyword>
<evidence type="ECO:0000259" key="9">
    <source>
        <dbReference type="PROSITE" id="PS50850"/>
    </source>
</evidence>
<feature type="transmembrane region" description="Helical" evidence="8">
    <location>
        <begin position="320"/>
        <end position="341"/>
    </location>
</feature>
<keyword evidence="11" id="KW-1185">Reference proteome</keyword>
<dbReference type="PROSITE" id="PS50850">
    <property type="entry name" value="MFS"/>
    <property type="match status" value="1"/>
</dbReference>
<name>A0A346NHD9_9ALTE</name>
<dbReference type="PANTHER" id="PTHR23502:SF132">
    <property type="entry name" value="POLYAMINE TRANSPORTER 2-RELATED"/>
    <property type="match status" value="1"/>
</dbReference>
<evidence type="ECO:0000256" key="1">
    <source>
        <dbReference type="ARBA" id="ARBA00004651"/>
    </source>
</evidence>
<evidence type="ECO:0000256" key="7">
    <source>
        <dbReference type="ARBA" id="ARBA00023136"/>
    </source>
</evidence>
<dbReference type="EMBL" id="CP031769">
    <property type="protein sequence ID" value="AXR04946.1"/>
    <property type="molecule type" value="Genomic_DNA"/>
</dbReference>
<feature type="transmembrane region" description="Helical" evidence="8">
    <location>
        <begin position="381"/>
        <end position="401"/>
    </location>
</feature>
<evidence type="ECO:0000256" key="8">
    <source>
        <dbReference type="RuleBase" id="RU365088"/>
    </source>
</evidence>
<dbReference type="OrthoDB" id="9814303at2"/>
<feature type="transmembrane region" description="Helical" evidence="8">
    <location>
        <begin position="57"/>
        <end position="77"/>
    </location>
</feature>
<comment type="subcellular location">
    <subcellularLocation>
        <location evidence="8">Cell inner membrane</location>
        <topology evidence="8">Multi-pass membrane protein</topology>
    </subcellularLocation>
    <subcellularLocation>
        <location evidence="1">Cell membrane</location>
        <topology evidence="1">Multi-pass membrane protein</topology>
    </subcellularLocation>
</comment>
<dbReference type="InterPro" id="IPR036259">
    <property type="entry name" value="MFS_trans_sf"/>
</dbReference>
<organism evidence="10 11">
    <name type="scientific">Salinimonas sediminis</name>
    <dbReference type="NCBI Taxonomy" id="2303538"/>
    <lineage>
        <taxon>Bacteria</taxon>
        <taxon>Pseudomonadati</taxon>
        <taxon>Pseudomonadota</taxon>
        <taxon>Gammaproteobacteria</taxon>
        <taxon>Alteromonadales</taxon>
        <taxon>Alteromonadaceae</taxon>
        <taxon>Alteromonas/Salinimonas group</taxon>
        <taxon>Salinimonas</taxon>
    </lineage>
</organism>
<dbReference type="InterPro" id="IPR004812">
    <property type="entry name" value="Efflux_drug-R_Bcr/CmlA"/>
</dbReference>
<evidence type="ECO:0000256" key="2">
    <source>
        <dbReference type="ARBA" id="ARBA00006236"/>
    </source>
</evidence>
<feature type="transmembrane region" description="Helical" evidence="8">
    <location>
        <begin position="261"/>
        <end position="280"/>
    </location>
</feature>
<dbReference type="PANTHER" id="PTHR23502">
    <property type="entry name" value="MAJOR FACILITATOR SUPERFAMILY"/>
    <property type="match status" value="1"/>
</dbReference>
<dbReference type="NCBIfam" id="TIGR00710">
    <property type="entry name" value="efflux_Bcr_CflA"/>
    <property type="match status" value="1"/>
</dbReference>
<feature type="transmembrane region" description="Helical" evidence="8">
    <location>
        <begin position="89"/>
        <end position="108"/>
    </location>
</feature>